<dbReference type="InterPro" id="IPR004827">
    <property type="entry name" value="bZIP"/>
</dbReference>
<feature type="region of interest" description="Disordered" evidence="5">
    <location>
        <begin position="1"/>
        <end position="35"/>
    </location>
</feature>
<name>A0A9E7F3C0_9LILI</name>
<evidence type="ECO:0000256" key="1">
    <source>
        <dbReference type="ARBA" id="ARBA00004123"/>
    </source>
</evidence>
<proteinExistence type="predicted"/>
<keyword evidence="3" id="KW-0238">DNA-binding</keyword>
<evidence type="ECO:0000313" key="7">
    <source>
        <dbReference type="EMBL" id="URD87832.1"/>
    </source>
</evidence>
<evidence type="ECO:0000256" key="4">
    <source>
        <dbReference type="ARBA" id="ARBA00023242"/>
    </source>
</evidence>
<feature type="compositionally biased region" description="Basic and acidic residues" evidence="5">
    <location>
        <begin position="131"/>
        <end position="141"/>
    </location>
</feature>
<dbReference type="Gene3D" id="1.20.5.170">
    <property type="match status" value="1"/>
</dbReference>
<dbReference type="OrthoDB" id="644067at2759"/>
<keyword evidence="2" id="KW-0938">Abscisic acid signaling pathway</keyword>
<evidence type="ECO:0000259" key="6">
    <source>
        <dbReference type="PROSITE" id="PS00036"/>
    </source>
</evidence>
<evidence type="ECO:0000256" key="5">
    <source>
        <dbReference type="SAM" id="MobiDB-lite"/>
    </source>
</evidence>
<dbReference type="GO" id="GO:0009738">
    <property type="term" value="P:abscisic acid-activated signaling pathway"/>
    <property type="evidence" value="ECO:0007669"/>
    <property type="project" value="UniProtKB-KW"/>
</dbReference>
<protein>
    <submittedName>
        <fullName evidence="7">BZIP transcription factor</fullName>
    </submittedName>
</protein>
<dbReference type="CDD" id="cd14707">
    <property type="entry name" value="bZIP_plant_BZIP46"/>
    <property type="match status" value="1"/>
</dbReference>
<dbReference type="EMBL" id="CP097504">
    <property type="protein sequence ID" value="URD87832.1"/>
    <property type="molecule type" value="Genomic_DNA"/>
</dbReference>
<dbReference type="GO" id="GO:0003677">
    <property type="term" value="F:DNA binding"/>
    <property type="evidence" value="ECO:0007669"/>
    <property type="project" value="UniProtKB-KW"/>
</dbReference>
<evidence type="ECO:0000256" key="3">
    <source>
        <dbReference type="ARBA" id="ARBA00023125"/>
    </source>
</evidence>
<evidence type="ECO:0000313" key="8">
    <source>
        <dbReference type="Proteomes" id="UP001055439"/>
    </source>
</evidence>
<feature type="compositionally biased region" description="Pro residues" evidence="5">
    <location>
        <begin position="106"/>
        <end position="117"/>
    </location>
</feature>
<dbReference type="GO" id="GO:0005634">
    <property type="term" value="C:nucleus"/>
    <property type="evidence" value="ECO:0007669"/>
    <property type="project" value="UniProtKB-SubCell"/>
</dbReference>
<dbReference type="AlphaFoldDB" id="A0A9E7F3C0"/>
<feature type="region of interest" description="Disordered" evidence="5">
    <location>
        <begin position="91"/>
        <end position="167"/>
    </location>
</feature>
<keyword evidence="4" id="KW-0539">Nucleus</keyword>
<feature type="compositionally biased region" description="Polar residues" evidence="5">
    <location>
        <begin position="12"/>
        <end position="35"/>
    </location>
</feature>
<dbReference type="SMART" id="SM00338">
    <property type="entry name" value="BRLZ"/>
    <property type="match status" value="1"/>
</dbReference>
<dbReference type="PANTHER" id="PTHR22952">
    <property type="entry name" value="CAMP-RESPONSE ELEMENT BINDING PROTEIN-RELATED"/>
    <property type="match status" value="1"/>
</dbReference>
<accession>A0A9E7F3C0</accession>
<dbReference type="PROSITE" id="PS00036">
    <property type="entry name" value="BZIP_BASIC"/>
    <property type="match status" value="1"/>
</dbReference>
<evidence type="ECO:0000256" key="2">
    <source>
        <dbReference type="ARBA" id="ARBA00022682"/>
    </source>
</evidence>
<sequence>MWPSLEQDNVHETNSSTDHRASSSNSPLLISQTPRRTMEKVWKDITVTTLNRERPITPLEHHGYGRHHHHANSLPSFRDMMLQDFLAGPLSRPPTISPSAVEELPLPQPPPPTPPALPQTALSLNSGMELQHLRPDPKTHSDSTSSSHNASIISSVMAGPPSPTGLFTFRSRKQRLRENPTVGVDRRLQRLIKNRESAARSRARKQTCHLSFSPFQQKCLIFLYETLSTCLQAYTNELELEVSHLKEENAKLKKQYVEPVIDTVNGKRRSKLVVGCAWAWSGLPSILVVDGVYCGQSLPILRIDATWRPVRLVGSGAAATPVQYRRCAPLASMCAYVLEKNMYTRAETSIETKIRTL</sequence>
<dbReference type="Proteomes" id="UP001055439">
    <property type="component" value="Chromosome 2"/>
</dbReference>
<organism evidence="7 8">
    <name type="scientific">Musa troglodytarum</name>
    <name type="common">fe'i banana</name>
    <dbReference type="NCBI Taxonomy" id="320322"/>
    <lineage>
        <taxon>Eukaryota</taxon>
        <taxon>Viridiplantae</taxon>
        <taxon>Streptophyta</taxon>
        <taxon>Embryophyta</taxon>
        <taxon>Tracheophyta</taxon>
        <taxon>Spermatophyta</taxon>
        <taxon>Magnoliopsida</taxon>
        <taxon>Liliopsida</taxon>
        <taxon>Zingiberales</taxon>
        <taxon>Musaceae</taxon>
        <taxon>Musa</taxon>
    </lineage>
</organism>
<dbReference type="GO" id="GO:0045893">
    <property type="term" value="P:positive regulation of DNA-templated transcription"/>
    <property type="evidence" value="ECO:0007669"/>
    <property type="project" value="InterPro"/>
</dbReference>
<feature type="domain" description="BZIP" evidence="6">
    <location>
        <begin position="190"/>
        <end position="204"/>
    </location>
</feature>
<comment type="subcellular location">
    <subcellularLocation>
        <location evidence="1">Nucleus</location>
    </subcellularLocation>
</comment>
<dbReference type="PANTHER" id="PTHR22952:SF433">
    <property type="entry name" value="PROTEIN FD"/>
    <property type="match status" value="1"/>
</dbReference>
<dbReference type="GO" id="GO:0003700">
    <property type="term" value="F:DNA-binding transcription factor activity"/>
    <property type="evidence" value="ECO:0007669"/>
    <property type="project" value="InterPro"/>
</dbReference>
<dbReference type="InterPro" id="IPR043452">
    <property type="entry name" value="BZIP46-like"/>
</dbReference>
<gene>
    <name evidence="7" type="ORF">MUK42_27564</name>
</gene>
<reference evidence="7" key="1">
    <citation type="submission" date="2022-05" db="EMBL/GenBank/DDBJ databases">
        <title>The Musa troglodytarum L. genome provides insights into the mechanism of non-climacteric behaviour and enrichment of carotenoids.</title>
        <authorList>
            <person name="Wang J."/>
        </authorList>
    </citation>
    <scope>NUCLEOTIDE SEQUENCE</scope>
    <source>
        <tissue evidence="7">Leaf</tissue>
    </source>
</reference>
<feature type="compositionally biased region" description="Low complexity" evidence="5">
    <location>
        <begin position="142"/>
        <end position="155"/>
    </location>
</feature>
<keyword evidence="8" id="KW-1185">Reference proteome</keyword>